<protein>
    <recommendedName>
        <fullName evidence="6">HTH-type transcriptional regulatory protein TyrR</fullName>
    </recommendedName>
</protein>
<feature type="domain" description="Sigma-54 factor interaction" evidence="7">
    <location>
        <begin position="259"/>
        <end position="488"/>
    </location>
</feature>
<sequence length="565" mass="64518">MKQKIIDSHIWESIFSSIHNGVIVVDRHKKILLINSSAKKLLQIENQHWEGKDIRELIPTTQLPYVLESETSSIGVKMNIAGRQCLVNRTPVYQNGELAGAISVLQDISEIEHYHSLFKQMETIIEFSTDGIYVVDKEGRTLMVNSAYEEITGFRREELIGNHMEDLVKKGYFDQSVSLLVLREKKRISILQKIGGKKDVIVTGNPVFDQQGEIEMVVTSVRDISHLIQMKAELEKAKSFFKMGHHRYTFSIDGSEEKMVFLSDSMKGIFEKVKQVAPYPTSVLLTGPSGVGKEVIANLIHHLSDRKDKPFIKINCGAIPEPLLESELFGYEKGAFTGARKEGKIGLLELADQGTIMLDEIGEMPLSLQVKLLRVLQEKQIQRIGSHQVKNLDIRIISATNQDVRKLISQGTFREDLYYRLQVVEIHIPPLAERPEDIEPLLDHFFSFYCKLYRINKSLSPDTKSILKHYHWPGNVRELKNLIESMIVSVPSQSIEPHDLPPHIDERPHTATSLTLKQRVEQFEKRIIGEAIQKHPSIRKAAEQLGVDHSTLVKKLKKWNMNLYQ</sequence>
<dbReference type="RefSeq" id="WP_183186383.1">
    <property type="nucleotide sequence ID" value="NZ_JACIDF010000002.1"/>
</dbReference>
<dbReference type="InterPro" id="IPR000014">
    <property type="entry name" value="PAS"/>
</dbReference>
<dbReference type="SUPFAM" id="SSF46689">
    <property type="entry name" value="Homeodomain-like"/>
    <property type="match status" value="1"/>
</dbReference>
<dbReference type="SUPFAM" id="SSF52540">
    <property type="entry name" value="P-loop containing nucleoside triphosphate hydrolases"/>
    <property type="match status" value="1"/>
</dbReference>
<dbReference type="InterPro" id="IPR035965">
    <property type="entry name" value="PAS-like_dom_sf"/>
</dbReference>
<dbReference type="Gene3D" id="1.10.8.60">
    <property type="match status" value="1"/>
</dbReference>
<dbReference type="SUPFAM" id="SSF55785">
    <property type="entry name" value="PYP-like sensor domain (PAS domain)"/>
    <property type="match status" value="2"/>
</dbReference>
<evidence type="ECO:0000259" key="8">
    <source>
        <dbReference type="PROSITE" id="PS50112"/>
    </source>
</evidence>
<evidence type="ECO:0000259" key="7">
    <source>
        <dbReference type="PROSITE" id="PS50045"/>
    </source>
</evidence>
<dbReference type="InterPro" id="IPR002078">
    <property type="entry name" value="Sigma_54_int"/>
</dbReference>
<dbReference type="InterPro" id="IPR003593">
    <property type="entry name" value="AAA+_ATPase"/>
</dbReference>
<dbReference type="NCBIfam" id="TIGR04381">
    <property type="entry name" value="HTH_TypR"/>
    <property type="match status" value="1"/>
</dbReference>
<dbReference type="AlphaFoldDB" id="A0ABD5IXA2"/>
<dbReference type="PROSITE" id="PS00688">
    <property type="entry name" value="SIGMA54_INTERACT_3"/>
    <property type="match status" value="1"/>
</dbReference>
<evidence type="ECO:0000256" key="1">
    <source>
        <dbReference type="ARBA" id="ARBA00022741"/>
    </source>
</evidence>
<dbReference type="PROSITE" id="PS50045">
    <property type="entry name" value="SIGMA54_INTERACT_4"/>
    <property type="match status" value="1"/>
</dbReference>
<proteinExistence type="predicted"/>
<dbReference type="Proteomes" id="UP001339962">
    <property type="component" value="Unassembled WGS sequence"/>
</dbReference>
<dbReference type="Pfam" id="PF25601">
    <property type="entry name" value="AAA_lid_14"/>
    <property type="match status" value="1"/>
</dbReference>
<evidence type="ECO:0000313" key="10">
    <source>
        <dbReference type="EMBL" id="MED5052987.1"/>
    </source>
</evidence>
<accession>A0ABD5IXA2</accession>
<dbReference type="InterPro" id="IPR030828">
    <property type="entry name" value="HTH_TyrR"/>
</dbReference>
<evidence type="ECO:0000256" key="6">
    <source>
        <dbReference type="ARBA" id="ARBA00029500"/>
    </source>
</evidence>
<dbReference type="EMBL" id="JARTLI010000037">
    <property type="protein sequence ID" value="MED5052987.1"/>
    <property type="molecule type" value="Genomic_DNA"/>
</dbReference>
<dbReference type="PANTHER" id="PTHR32071">
    <property type="entry name" value="TRANSCRIPTIONAL REGULATORY PROTEIN"/>
    <property type="match status" value="1"/>
</dbReference>
<feature type="domain" description="PAS" evidence="8">
    <location>
        <begin position="117"/>
        <end position="162"/>
    </location>
</feature>
<dbReference type="Pfam" id="PF00989">
    <property type="entry name" value="PAS"/>
    <property type="match status" value="2"/>
</dbReference>
<keyword evidence="4" id="KW-0805">Transcription regulation</keyword>
<dbReference type="Gene3D" id="1.10.10.60">
    <property type="entry name" value="Homeodomain-like"/>
    <property type="match status" value="1"/>
</dbReference>
<evidence type="ECO:0000256" key="5">
    <source>
        <dbReference type="ARBA" id="ARBA00023163"/>
    </source>
</evidence>
<dbReference type="InterPro" id="IPR009057">
    <property type="entry name" value="Homeodomain-like_sf"/>
</dbReference>
<evidence type="ECO:0000259" key="9">
    <source>
        <dbReference type="PROSITE" id="PS50113"/>
    </source>
</evidence>
<comment type="caution">
    <text evidence="10">The sequence shown here is derived from an EMBL/GenBank/DDBJ whole genome shotgun (WGS) entry which is preliminary data.</text>
</comment>
<dbReference type="Gene3D" id="3.30.450.20">
    <property type="entry name" value="PAS domain"/>
    <property type="match status" value="2"/>
</dbReference>
<dbReference type="GO" id="GO:0003677">
    <property type="term" value="F:DNA binding"/>
    <property type="evidence" value="ECO:0007669"/>
    <property type="project" value="UniProtKB-KW"/>
</dbReference>
<organism evidence="10 11">
    <name type="scientific">Anoxybacteroides rupiense</name>
    <dbReference type="NCBI Taxonomy" id="311460"/>
    <lineage>
        <taxon>Bacteria</taxon>
        <taxon>Bacillati</taxon>
        <taxon>Bacillota</taxon>
        <taxon>Bacilli</taxon>
        <taxon>Bacillales</taxon>
        <taxon>Anoxybacillaceae</taxon>
        <taxon>Anoxybacteroides</taxon>
    </lineage>
</organism>
<dbReference type="CDD" id="cd00009">
    <property type="entry name" value="AAA"/>
    <property type="match status" value="1"/>
</dbReference>
<dbReference type="FunFam" id="3.40.50.300:FF:000006">
    <property type="entry name" value="DNA-binding transcriptional regulator NtrC"/>
    <property type="match status" value="1"/>
</dbReference>
<evidence type="ECO:0000256" key="2">
    <source>
        <dbReference type="ARBA" id="ARBA00022797"/>
    </source>
</evidence>
<gene>
    <name evidence="10" type="ORF">P9850_14355</name>
</gene>
<dbReference type="Pfam" id="PF18024">
    <property type="entry name" value="HTH_50"/>
    <property type="match status" value="1"/>
</dbReference>
<name>A0ABD5IXA2_9BACL</name>
<dbReference type="InterPro" id="IPR000700">
    <property type="entry name" value="PAS-assoc_C"/>
</dbReference>
<evidence type="ECO:0000256" key="3">
    <source>
        <dbReference type="ARBA" id="ARBA00022840"/>
    </source>
</evidence>
<evidence type="ECO:0000256" key="4">
    <source>
        <dbReference type="ARBA" id="ARBA00023015"/>
    </source>
</evidence>
<keyword evidence="3" id="KW-0067">ATP-binding</keyword>
<dbReference type="PANTHER" id="PTHR32071:SF81">
    <property type="entry name" value="PROPIONATE CATABOLISM OPERON REGULATORY PROTEIN"/>
    <property type="match status" value="1"/>
</dbReference>
<dbReference type="InterPro" id="IPR058031">
    <property type="entry name" value="AAA_lid_NorR"/>
</dbReference>
<keyword evidence="2" id="KW-0058">Aromatic hydrocarbons catabolism</keyword>
<dbReference type="GO" id="GO:0005524">
    <property type="term" value="F:ATP binding"/>
    <property type="evidence" value="ECO:0007669"/>
    <property type="project" value="UniProtKB-KW"/>
</dbReference>
<dbReference type="PROSITE" id="PS50112">
    <property type="entry name" value="PAS"/>
    <property type="match status" value="1"/>
</dbReference>
<reference evidence="10 11" key="1">
    <citation type="submission" date="2023-03" db="EMBL/GenBank/DDBJ databases">
        <title>Bacillus Genome Sequencing.</title>
        <authorList>
            <person name="Dunlap C."/>
        </authorList>
    </citation>
    <scope>NUCLEOTIDE SEQUENCE [LARGE SCALE GENOMIC DNA]</scope>
    <source>
        <strain evidence="10 11">NRS-38</strain>
    </source>
</reference>
<dbReference type="Pfam" id="PF00158">
    <property type="entry name" value="Sigma54_activat"/>
    <property type="match status" value="1"/>
</dbReference>
<feature type="domain" description="PAC" evidence="9">
    <location>
        <begin position="184"/>
        <end position="236"/>
    </location>
</feature>
<dbReference type="InterPro" id="IPR013767">
    <property type="entry name" value="PAS_fold"/>
</dbReference>
<dbReference type="InterPro" id="IPR027417">
    <property type="entry name" value="P-loop_NTPase"/>
</dbReference>
<evidence type="ECO:0000313" key="11">
    <source>
        <dbReference type="Proteomes" id="UP001339962"/>
    </source>
</evidence>
<dbReference type="InterPro" id="IPR025944">
    <property type="entry name" value="Sigma_54_int_dom_CS"/>
</dbReference>
<dbReference type="SMART" id="SM00382">
    <property type="entry name" value="AAA"/>
    <property type="match status" value="1"/>
</dbReference>
<dbReference type="NCBIfam" id="TIGR00229">
    <property type="entry name" value="sensory_box"/>
    <property type="match status" value="1"/>
</dbReference>
<keyword evidence="5" id="KW-0804">Transcription</keyword>
<dbReference type="PROSITE" id="PS50113">
    <property type="entry name" value="PAC"/>
    <property type="match status" value="1"/>
</dbReference>
<keyword evidence="1" id="KW-0547">Nucleotide-binding</keyword>
<dbReference type="SMART" id="SM00091">
    <property type="entry name" value="PAS"/>
    <property type="match status" value="2"/>
</dbReference>
<dbReference type="Gene3D" id="3.40.50.300">
    <property type="entry name" value="P-loop containing nucleotide triphosphate hydrolases"/>
    <property type="match status" value="1"/>
</dbReference>
<dbReference type="CDD" id="cd00130">
    <property type="entry name" value="PAS"/>
    <property type="match status" value="2"/>
</dbReference>